<dbReference type="EMBL" id="WOCD01000003">
    <property type="protein sequence ID" value="MUH72597.1"/>
    <property type="molecule type" value="Genomic_DNA"/>
</dbReference>
<dbReference type="RefSeq" id="WP_155695762.1">
    <property type="nucleotide sequence ID" value="NZ_WOCD01000003.1"/>
</dbReference>
<dbReference type="Pfam" id="PF12833">
    <property type="entry name" value="HTH_18"/>
    <property type="match status" value="1"/>
</dbReference>
<dbReference type="InterPro" id="IPR009057">
    <property type="entry name" value="Homeodomain-like_sf"/>
</dbReference>
<dbReference type="SUPFAM" id="SSF46689">
    <property type="entry name" value="Homeodomain-like"/>
    <property type="match status" value="2"/>
</dbReference>
<name>A0A6N8FBR1_9GAMM</name>
<dbReference type="SMART" id="SM00342">
    <property type="entry name" value="HTH_ARAC"/>
    <property type="match status" value="1"/>
</dbReference>
<gene>
    <name evidence="5" type="ORF">GNP35_08890</name>
</gene>
<evidence type="ECO:0000313" key="5">
    <source>
        <dbReference type="EMBL" id="MUH72597.1"/>
    </source>
</evidence>
<evidence type="ECO:0000256" key="1">
    <source>
        <dbReference type="ARBA" id="ARBA00023015"/>
    </source>
</evidence>
<evidence type="ECO:0000256" key="3">
    <source>
        <dbReference type="ARBA" id="ARBA00023163"/>
    </source>
</evidence>
<protein>
    <submittedName>
        <fullName evidence="5">Helix-turn-helix domain-containing protein</fullName>
    </submittedName>
</protein>
<dbReference type="AlphaFoldDB" id="A0A6N8FBR1"/>
<dbReference type="PANTHER" id="PTHR46796">
    <property type="entry name" value="HTH-TYPE TRANSCRIPTIONAL ACTIVATOR RHAS-RELATED"/>
    <property type="match status" value="1"/>
</dbReference>
<dbReference type="Proteomes" id="UP000439994">
    <property type="component" value="Unassembled WGS sequence"/>
</dbReference>
<keyword evidence="3" id="KW-0804">Transcription</keyword>
<dbReference type="InterPro" id="IPR018060">
    <property type="entry name" value="HTH_AraC"/>
</dbReference>
<keyword evidence="2" id="KW-0238">DNA-binding</keyword>
<keyword evidence="6" id="KW-1185">Reference proteome</keyword>
<dbReference type="InterPro" id="IPR032783">
    <property type="entry name" value="AraC_lig"/>
</dbReference>
<feature type="domain" description="HTH araC/xylS-type" evidence="4">
    <location>
        <begin position="153"/>
        <end position="250"/>
    </location>
</feature>
<evidence type="ECO:0000259" key="4">
    <source>
        <dbReference type="PROSITE" id="PS01124"/>
    </source>
</evidence>
<evidence type="ECO:0000256" key="2">
    <source>
        <dbReference type="ARBA" id="ARBA00023125"/>
    </source>
</evidence>
<dbReference type="PANTHER" id="PTHR46796:SF7">
    <property type="entry name" value="ARAC FAMILY TRANSCRIPTIONAL REGULATOR"/>
    <property type="match status" value="1"/>
</dbReference>
<reference evidence="5 6" key="1">
    <citation type="submission" date="2019-11" db="EMBL/GenBank/DDBJ databases">
        <title>P. haliotis isolates from Z. marina roots.</title>
        <authorList>
            <person name="Cohen M."/>
            <person name="Jospin G."/>
            <person name="Eisen J.A."/>
            <person name="Coil D.A."/>
        </authorList>
    </citation>
    <scope>NUCLEOTIDE SEQUENCE [LARGE SCALE GENOMIC DNA]</scope>
    <source>
        <strain evidence="5 6">UCD-MCMsp1aY</strain>
    </source>
</reference>
<sequence>MSHLDRLSSLLSNFEVKAECLLSSEGANLFIYGDQTCLDKLVLVVDPNALVPIESEPLVCIHVDIGDNKNPLHQAMPEYVEIDLKHPNEFGGKSNVQGIAHLIVTEASMSRCGARFALDRLCDLLVVNILRHQIAEGKIETGIFAGLAHPKLRHVVVAIHDNPHYPWKIEDFVEIAAMSRSQFMAVFNKVLGYSPITYVRLWRMTAARLAILNGKRVKEVANKYGYASGDAFCRAFVSTYGVSPTQMSRQH</sequence>
<dbReference type="Gene3D" id="1.10.10.60">
    <property type="entry name" value="Homeodomain-like"/>
    <property type="match status" value="1"/>
</dbReference>
<proteinExistence type="predicted"/>
<dbReference type="GO" id="GO:0003700">
    <property type="term" value="F:DNA-binding transcription factor activity"/>
    <property type="evidence" value="ECO:0007669"/>
    <property type="project" value="InterPro"/>
</dbReference>
<dbReference type="InterPro" id="IPR050204">
    <property type="entry name" value="AraC_XylS_family_regulators"/>
</dbReference>
<organism evidence="5 6">
    <name type="scientific">Psychrosphaera haliotis</name>
    <dbReference type="NCBI Taxonomy" id="555083"/>
    <lineage>
        <taxon>Bacteria</taxon>
        <taxon>Pseudomonadati</taxon>
        <taxon>Pseudomonadota</taxon>
        <taxon>Gammaproteobacteria</taxon>
        <taxon>Alteromonadales</taxon>
        <taxon>Pseudoalteromonadaceae</taxon>
        <taxon>Psychrosphaera</taxon>
    </lineage>
</organism>
<accession>A0A6N8FBR1</accession>
<dbReference type="PROSITE" id="PS00041">
    <property type="entry name" value="HTH_ARAC_FAMILY_1"/>
    <property type="match status" value="1"/>
</dbReference>
<dbReference type="InterPro" id="IPR018062">
    <property type="entry name" value="HTH_AraC-typ_CS"/>
</dbReference>
<dbReference type="OrthoDB" id="9783876at2"/>
<dbReference type="PROSITE" id="PS01124">
    <property type="entry name" value="HTH_ARAC_FAMILY_2"/>
    <property type="match status" value="1"/>
</dbReference>
<dbReference type="Pfam" id="PF12852">
    <property type="entry name" value="Cupin_6"/>
    <property type="match status" value="1"/>
</dbReference>
<dbReference type="GO" id="GO:0043565">
    <property type="term" value="F:sequence-specific DNA binding"/>
    <property type="evidence" value="ECO:0007669"/>
    <property type="project" value="InterPro"/>
</dbReference>
<comment type="caution">
    <text evidence="5">The sequence shown here is derived from an EMBL/GenBank/DDBJ whole genome shotgun (WGS) entry which is preliminary data.</text>
</comment>
<evidence type="ECO:0000313" key="6">
    <source>
        <dbReference type="Proteomes" id="UP000439994"/>
    </source>
</evidence>
<keyword evidence="1" id="KW-0805">Transcription regulation</keyword>